<name>A0ABV9T712_9BACT</name>
<dbReference type="InterPro" id="IPR029475">
    <property type="entry name" value="DUF6807"/>
</dbReference>
<dbReference type="Pfam" id="PF14100">
    <property type="entry name" value="DUF6807"/>
    <property type="match status" value="1"/>
</dbReference>
<accession>A0ABV9T712</accession>
<protein>
    <submittedName>
        <fullName evidence="1">DUF6807 family protein</fullName>
    </submittedName>
</protein>
<reference evidence="2" key="1">
    <citation type="journal article" date="2019" name="Int. J. Syst. Evol. Microbiol.">
        <title>The Global Catalogue of Microorganisms (GCM) 10K type strain sequencing project: providing services to taxonomists for standard genome sequencing and annotation.</title>
        <authorList>
            <consortium name="The Broad Institute Genomics Platform"/>
            <consortium name="The Broad Institute Genome Sequencing Center for Infectious Disease"/>
            <person name="Wu L."/>
            <person name="Ma J."/>
        </authorList>
    </citation>
    <scope>NUCLEOTIDE SEQUENCE [LARGE SCALE GENOMIC DNA]</scope>
    <source>
        <strain evidence="2">CGMCC 4.7466</strain>
    </source>
</reference>
<comment type="caution">
    <text evidence="1">The sequence shown here is derived from an EMBL/GenBank/DDBJ whole genome shotgun (WGS) entry which is preliminary data.</text>
</comment>
<dbReference type="Proteomes" id="UP001595818">
    <property type="component" value="Unassembled WGS sequence"/>
</dbReference>
<sequence length="315" mass="36097">MTARPLLIAFRTSIMIPLLVLVIFYMPLVHAQNFIFEEQEQGWLLKEDGKPRFFYQTATQSRDGMYPRSNYIHPLYGLDGEIITEDFPDDHLHHRGIFWAWHQLCVDGKKIADPWICEGIEWEITKVGSKIISETAVQLTSNILWKETEGEEREVVEENLMVTYERISPDLYKLTFDITLKPLLSNVMIGGSEDPKGYGGFSPRIKLSETVGFFDSKGKVRPQELAVSAGSWINITEREENDPGVVVMGEPDKLPSYQGWILRSKNSMQNMAFPGRNPVPLAGTPARHLTFRNQIIVHRGLENGEIEQHYKEFSK</sequence>
<dbReference type="RefSeq" id="WP_377067889.1">
    <property type="nucleotide sequence ID" value="NZ_JBHSJJ010000016.1"/>
</dbReference>
<evidence type="ECO:0000313" key="1">
    <source>
        <dbReference type="EMBL" id="MFC4874238.1"/>
    </source>
</evidence>
<keyword evidence="2" id="KW-1185">Reference proteome</keyword>
<proteinExistence type="predicted"/>
<gene>
    <name evidence="1" type="ORF">ACFPFU_21220</name>
</gene>
<organism evidence="1 2">
    <name type="scientific">Negadavirga shengliensis</name>
    <dbReference type="NCBI Taxonomy" id="1389218"/>
    <lineage>
        <taxon>Bacteria</taxon>
        <taxon>Pseudomonadati</taxon>
        <taxon>Bacteroidota</taxon>
        <taxon>Cytophagia</taxon>
        <taxon>Cytophagales</taxon>
        <taxon>Cyclobacteriaceae</taxon>
        <taxon>Negadavirga</taxon>
    </lineage>
</organism>
<evidence type="ECO:0000313" key="2">
    <source>
        <dbReference type="Proteomes" id="UP001595818"/>
    </source>
</evidence>
<dbReference type="EMBL" id="JBHSJJ010000016">
    <property type="protein sequence ID" value="MFC4874238.1"/>
    <property type="molecule type" value="Genomic_DNA"/>
</dbReference>